<organism evidence="2 3">
    <name type="scientific">Tenacibaculum aiptasiae</name>
    <dbReference type="NCBI Taxonomy" id="426481"/>
    <lineage>
        <taxon>Bacteria</taxon>
        <taxon>Pseudomonadati</taxon>
        <taxon>Bacteroidota</taxon>
        <taxon>Flavobacteriia</taxon>
        <taxon>Flavobacteriales</taxon>
        <taxon>Flavobacteriaceae</taxon>
        <taxon>Tenacibaculum</taxon>
    </lineage>
</organism>
<evidence type="ECO:0000313" key="3">
    <source>
        <dbReference type="Proteomes" id="UP000467305"/>
    </source>
</evidence>
<evidence type="ECO:0000313" key="2">
    <source>
        <dbReference type="EMBL" id="KAB1153463.1"/>
    </source>
</evidence>
<dbReference type="Pfam" id="PF21831">
    <property type="entry name" value="DUF6891"/>
    <property type="match status" value="1"/>
</dbReference>
<proteinExistence type="predicted"/>
<dbReference type="Proteomes" id="UP000467305">
    <property type="component" value="Unassembled WGS sequence"/>
</dbReference>
<keyword evidence="3" id="KW-1185">Reference proteome</keyword>
<feature type="domain" description="DUF6891" evidence="1">
    <location>
        <begin position="3"/>
        <end position="188"/>
    </location>
</feature>
<dbReference type="AlphaFoldDB" id="A0A7J5A7M6"/>
<dbReference type="EMBL" id="WAAU01000034">
    <property type="protein sequence ID" value="KAB1153463.1"/>
    <property type="molecule type" value="Genomic_DNA"/>
</dbReference>
<dbReference type="InterPro" id="IPR054186">
    <property type="entry name" value="DUF6891"/>
</dbReference>
<sequence length="227" mass="27277">MNQEIKEEILEQLKKDILFGFENEKELFESINDMFYDYEELDTNWLKKEIELRLKIHQTESLKWEKPTDFERLAKSFNELNKEGIVSLHKTGYTRQDAEGDCLEIIDELKNIGILAKGYCYYHTQDLERAIGQEKTLFIGYDSHNQNDELAMEVAKKIVDVLRKNGFTIKWNNSLDTRIEISEINWKKTVDNIDYNYNQVFDLMEKHYKINNIQTKNHSKKPFWKFW</sequence>
<protein>
    <recommendedName>
        <fullName evidence="1">DUF6891 domain-containing protein</fullName>
    </recommendedName>
</protein>
<reference evidence="2 3" key="1">
    <citation type="submission" date="2019-09" db="EMBL/GenBank/DDBJ databases">
        <authorList>
            <person name="Cao W.R."/>
        </authorList>
    </citation>
    <scope>NUCLEOTIDE SEQUENCE [LARGE SCALE GENOMIC DNA]</scope>
    <source>
        <strain evidence="3">a4</strain>
    </source>
</reference>
<evidence type="ECO:0000259" key="1">
    <source>
        <dbReference type="Pfam" id="PF21831"/>
    </source>
</evidence>
<accession>A0A7J5A7M6</accession>
<comment type="caution">
    <text evidence="2">The sequence shown here is derived from an EMBL/GenBank/DDBJ whole genome shotgun (WGS) entry which is preliminary data.</text>
</comment>
<name>A0A7J5A7M6_9FLAO</name>
<dbReference type="RefSeq" id="WP_150901236.1">
    <property type="nucleotide sequence ID" value="NZ_WAAU01000034.1"/>
</dbReference>
<dbReference type="OrthoDB" id="5515732at2"/>
<gene>
    <name evidence="2" type="ORF">F7018_16650</name>
</gene>